<dbReference type="InterPro" id="IPR050314">
    <property type="entry name" value="Glycosyl_Hydrlase_18"/>
</dbReference>
<keyword evidence="10" id="KW-1185">Reference proteome</keyword>
<dbReference type="GO" id="GO:0005576">
    <property type="term" value="C:extracellular region"/>
    <property type="evidence" value="ECO:0007669"/>
    <property type="project" value="TreeGrafter"/>
</dbReference>
<comment type="caution">
    <text evidence="9">The sequence shown here is derived from an EMBL/GenBank/DDBJ whole genome shotgun (WGS) entry which is preliminary data.</text>
</comment>
<dbReference type="GO" id="GO:0005975">
    <property type="term" value="P:carbohydrate metabolic process"/>
    <property type="evidence" value="ECO:0007669"/>
    <property type="project" value="InterPro"/>
</dbReference>
<evidence type="ECO:0000256" key="6">
    <source>
        <dbReference type="RuleBase" id="RU000489"/>
    </source>
</evidence>
<feature type="domain" description="GH18" evidence="8">
    <location>
        <begin position="29"/>
        <end position="374"/>
    </location>
</feature>
<feature type="domain" description="GH18" evidence="8">
    <location>
        <begin position="489"/>
        <end position="581"/>
    </location>
</feature>
<name>A0A834Y4W8_TETSI</name>
<evidence type="ECO:0000256" key="3">
    <source>
        <dbReference type="ARBA" id="ARBA00022801"/>
    </source>
</evidence>
<dbReference type="PANTHER" id="PTHR11177">
    <property type="entry name" value="CHITINASE"/>
    <property type="match status" value="1"/>
</dbReference>
<dbReference type="GO" id="GO:0004568">
    <property type="term" value="F:chitinase activity"/>
    <property type="evidence" value="ECO:0007669"/>
    <property type="project" value="TreeGrafter"/>
</dbReference>
<dbReference type="InterPro" id="IPR011583">
    <property type="entry name" value="Chitinase_II/V-like_cat"/>
</dbReference>
<keyword evidence="5 6" id="KW-0326">Glycosidase</keyword>
<dbReference type="Pfam" id="PF00704">
    <property type="entry name" value="Glyco_hydro_18"/>
    <property type="match status" value="2"/>
</dbReference>
<dbReference type="InterPro" id="IPR017853">
    <property type="entry name" value="GH"/>
</dbReference>
<dbReference type="OrthoDB" id="76388at2759"/>
<evidence type="ECO:0000313" key="9">
    <source>
        <dbReference type="EMBL" id="KAF8369447.1"/>
    </source>
</evidence>
<dbReference type="CDD" id="cd02879">
    <property type="entry name" value="GH18_plant_chitinase_class_V"/>
    <property type="match status" value="1"/>
</dbReference>
<evidence type="ECO:0000256" key="7">
    <source>
        <dbReference type="SAM" id="SignalP"/>
    </source>
</evidence>
<dbReference type="InterPro" id="IPR029070">
    <property type="entry name" value="Chitinase_insertion_sf"/>
</dbReference>
<dbReference type="FunFam" id="3.10.50.10:FF:000003">
    <property type="entry name" value="Class V chitinase CHIT5b"/>
    <property type="match status" value="1"/>
</dbReference>
<dbReference type="InterPro" id="IPR001223">
    <property type="entry name" value="Glyco_hydro18_cat"/>
</dbReference>
<gene>
    <name evidence="9" type="ORF">HHK36_032537</name>
</gene>
<feature type="chain" id="PRO_5032281214" description="GH18 domain-containing protein" evidence="7">
    <location>
        <begin position="26"/>
        <end position="581"/>
    </location>
</feature>
<comment type="similarity">
    <text evidence="1">Belongs to the glycosyl hydrolase 18 family. Chitinase class V subfamily.</text>
</comment>
<dbReference type="Proteomes" id="UP000655225">
    <property type="component" value="Unassembled WGS sequence"/>
</dbReference>
<evidence type="ECO:0000256" key="5">
    <source>
        <dbReference type="ARBA" id="ARBA00023295"/>
    </source>
</evidence>
<dbReference type="SUPFAM" id="SSF51445">
    <property type="entry name" value="(Trans)glycosidases"/>
    <property type="match status" value="2"/>
</dbReference>
<evidence type="ECO:0000256" key="1">
    <source>
        <dbReference type="ARBA" id="ARBA00008682"/>
    </source>
</evidence>
<dbReference type="Gene3D" id="3.20.20.80">
    <property type="entry name" value="Glycosidases"/>
    <property type="match status" value="2"/>
</dbReference>
<organism evidence="9 10">
    <name type="scientific">Tetracentron sinense</name>
    <name type="common">Spur-leaf</name>
    <dbReference type="NCBI Taxonomy" id="13715"/>
    <lineage>
        <taxon>Eukaryota</taxon>
        <taxon>Viridiplantae</taxon>
        <taxon>Streptophyta</taxon>
        <taxon>Embryophyta</taxon>
        <taxon>Tracheophyta</taxon>
        <taxon>Spermatophyta</taxon>
        <taxon>Magnoliopsida</taxon>
        <taxon>Trochodendrales</taxon>
        <taxon>Trochodendraceae</taxon>
        <taxon>Tetracentron</taxon>
    </lineage>
</organism>
<keyword evidence="3 6" id="KW-0378">Hydrolase</keyword>
<dbReference type="PROSITE" id="PS51910">
    <property type="entry name" value="GH18_2"/>
    <property type="match status" value="2"/>
</dbReference>
<dbReference type="SMART" id="SM00636">
    <property type="entry name" value="Glyco_18"/>
    <property type="match status" value="1"/>
</dbReference>
<protein>
    <recommendedName>
        <fullName evidence="8">GH18 domain-containing protein</fullName>
    </recommendedName>
</protein>
<dbReference type="AlphaFoldDB" id="A0A834Y4W8"/>
<dbReference type="OMA" id="KYVACYF"/>
<proteinExistence type="inferred from homology"/>
<evidence type="ECO:0000259" key="8">
    <source>
        <dbReference type="PROSITE" id="PS51910"/>
    </source>
</evidence>
<reference evidence="9 10" key="1">
    <citation type="submission" date="2020-04" db="EMBL/GenBank/DDBJ databases">
        <title>Plant Genome Project.</title>
        <authorList>
            <person name="Zhang R.-G."/>
        </authorList>
    </citation>
    <scope>NUCLEOTIDE SEQUENCE [LARGE SCALE GENOMIC DNA]</scope>
    <source>
        <strain evidence="9">YNK0</strain>
        <tissue evidence="9">Leaf</tissue>
    </source>
</reference>
<evidence type="ECO:0000256" key="4">
    <source>
        <dbReference type="ARBA" id="ARBA00023180"/>
    </source>
</evidence>
<dbReference type="GO" id="GO:0008061">
    <property type="term" value="F:chitin binding"/>
    <property type="evidence" value="ECO:0007669"/>
    <property type="project" value="InterPro"/>
</dbReference>
<accession>A0A834Y4W8</accession>
<feature type="signal peptide" evidence="7">
    <location>
        <begin position="1"/>
        <end position="25"/>
    </location>
</feature>
<keyword evidence="2 7" id="KW-0732">Signal</keyword>
<evidence type="ECO:0000256" key="2">
    <source>
        <dbReference type="ARBA" id="ARBA00022729"/>
    </source>
</evidence>
<dbReference type="Gene3D" id="3.10.50.10">
    <property type="match status" value="1"/>
</dbReference>
<dbReference type="EMBL" id="JABCRI010000762">
    <property type="protein sequence ID" value="KAF8369447.1"/>
    <property type="molecule type" value="Genomic_DNA"/>
</dbReference>
<keyword evidence="4" id="KW-0325">Glycoprotein</keyword>
<dbReference type="PROSITE" id="PS01095">
    <property type="entry name" value="GH18_1"/>
    <property type="match status" value="1"/>
</dbReference>
<evidence type="ECO:0000313" key="10">
    <source>
        <dbReference type="Proteomes" id="UP000655225"/>
    </source>
</evidence>
<dbReference type="InterPro" id="IPR001579">
    <property type="entry name" value="Glyco_hydro_18_chit_AS"/>
</dbReference>
<sequence>MAVFRSLLFLLVVVFSMIAVKGVAASPPTIKAAYWPSWAMNFPPSAIDTSFFTHIHYAFLMPNNVTFRFKVSKSEAVLLSDFTSTLHRKNPPVKTLFSIGGAGGGTDVIALMAAKASSRRRFIKSTIKVARKYKFDGLDLDWEYPNTPKEMNHLGCLLEEWRMAVEKEAQATGRQPLLITAAVYFAVDFFLDDVYRSYPVASIRKNLDWINAMCYDYHGTWDTTATGAHAALFDSKSNISTSYGVESWIKAGVPAKKVVMGLPLYGPTWKLEKPGLHGIGAPAVDVGPGEGTMTFSQVEDFNRENGATVVYDTATVSTYSYVGNSWIGYDDATSITVKIGFARAHGLSGYFFWAVNGDKDWMISRQGNNHLSMCMRSSKISNISLTTVQNNSLDVQRSIESELTNLYINTHQLLLHIQSFNCLTMAAIKPALLLLLAIFMTIAIHRTSPSPSGIKSGYWPSYTASSLPISAIDTSLSLHPPILCLPSSTTYFAANFFLSDVRRAYPATVMQKNLDWINVMCFDYHGSSDTSVPSSQVSTNVGVKLWIKAGMPSHKTIMGLPMYGRTWKLKTLNCTASELRR</sequence>
<dbReference type="PANTHER" id="PTHR11177:SF396">
    <property type="entry name" value="NOD FACTOR HYDROLASE PROTEIN 1"/>
    <property type="match status" value="1"/>
</dbReference>
<dbReference type="GO" id="GO:0006032">
    <property type="term" value="P:chitin catabolic process"/>
    <property type="evidence" value="ECO:0007669"/>
    <property type="project" value="TreeGrafter"/>
</dbReference>
<dbReference type="SUPFAM" id="SSF54556">
    <property type="entry name" value="Chitinase insertion domain"/>
    <property type="match status" value="1"/>
</dbReference>